<dbReference type="Proteomes" id="UP000585050">
    <property type="component" value="Unassembled WGS sequence"/>
</dbReference>
<dbReference type="PANTHER" id="PTHR24322">
    <property type="entry name" value="PKSB"/>
    <property type="match status" value="1"/>
</dbReference>
<dbReference type="InterPro" id="IPR020904">
    <property type="entry name" value="Sc_DH/Rdtase_CS"/>
</dbReference>
<dbReference type="PROSITE" id="PS00061">
    <property type="entry name" value="ADH_SHORT"/>
    <property type="match status" value="1"/>
</dbReference>
<dbReference type="PRINTS" id="PR00081">
    <property type="entry name" value="GDHRDH"/>
</dbReference>
<dbReference type="InterPro" id="IPR002347">
    <property type="entry name" value="SDR_fam"/>
</dbReference>
<dbReference type="AlphaFoldDB" id="A0A7X8XVS1"/>
<evidence type="ECO:0000313" key="4">
    <source>
        <dbReference type="EMBL" id="NLR91607.1"/>
    </source>
</evidence>
<comment type="caution">
    <text evidence="4">The sequence shown here is derived from an EMBL/GenBank/DDBJ whole genome shotgun (WGS) entry which is preliminary data.</text>
</comment>
<gene>
    <name evidence="4" type="ORF">HGP29_10340</name>
</gene>
<dbReference type="EMBL" id="JABAIL010000003">
    <property type="protein sequence ID" value="NLR91607.1"/>
    <property type="molecule type" value="Genomic_DNA"/>
</dbReference>
<dbReference type="Gene3D" id="3.40.50.720">
    <property type="entry name" value="NAD(P)-binding Rossmann-like Domain"/>
    <property type="match status" value="1"/>
</dbReference>
<keyword evidence="2" id="KW-0560">Oxidoreductase</keyword>
<name>A0A7X8XVS1_9BACT</name>
<dbReference type="RefSeq" id="WP_168882325.1">
    <property type="nucleotide sequence ID" value="NZ_JABAIL010000003.1"/>
</dbReference>
<evidence type="ECO:0000256" key="1">
    <source>
        <dbReference type="ARBA" id="ARBA00006484"/>
    </source>
</evidence>
<dbReference type="InterPro" id="IPR036291">
    <property type="entry name" value="NAD(P)-bd_dom_sf"/>
</dbReference>
<dbReference type="SUPFAM" id="SSF51735">
    <property type="entry name" value="NAD(P)-binding Rossmann-fold domains"/>
    <property type="match status" value="1"/>
</dbReference>
<dbReference type="Pfam" id="PF00106">
    <property type="entry name" value="adh_short"/>
    <property type="match status" value="1"/>
</dbReference>
<evidence type="ECO:0000256" key="2">
    <source>
        <dbReference type="ARBA" id="ARBA00023002"/>
    </source>
</evidence>
<comment type="similarity">
    <text evidence="1 3">Belongs to the short-chain dehydrogenases/reductases (SDR) family.</text>
</comment>
<evidence type="ECO:0000313" key="5">
    <source>
        <dbReference type="Proteomes" id="UP000585050"/>
    </source>
</evidence>
<accession>A0A7X8XVS1</accession>
<protein>
    <submittedName>
        <fullName evidence="4">SDR family NAD(P)-dependent oxidoreductase</fullName>
    </submittedName>
</protein>
<keyword evidence="5" id="KW-1185">Reference proteome</keyword>
<dbReference type="GO" id="GO:0016616">
    <property type="term" value="F:oxidoreductase activity, acting on the CH-OH group of donors, NAD or NADP as acceptor"/>
    <property type="evidence" value="ECO:0007669"/>
    <property type="project" value="TreeGrafter"/>
</dbReference>
<proteinExistence type="inferred from homology"/>
<sequence>MKTIKNKTVLVTGGASGMGKAYVQKAIESKAANIIIWDIDPLLMEQVVKENEDHLTGINIYTFKVDVTDTSLVYKTADLILKEIGRVDLLINNAGIVISKSFEESSPENIDLIMDVNAKAPMHIVRAFLPEMIESNDAHIVNIASGAAYMYCPKIITYCSSKWAVLGWSLGLSTEMQEKYPHVHVTTVTPGHIDTGMFENAHSSLVPLITVDKMVDAVWSGILKNKELIARPRRVNIVPIIRALSGVKGWNWLARVTGTNDFMAG</sequence>
<dbReference type="PANTHER" id="PTHR24322:SF736">
    <property type="entry name" value="RETINOL DEHYDROGENASE 10"/>
    <property type="match status" value="1"/>
</dbReference>
<dbReference type="PRINTS" id="PR00080">
    <property type="entry name" value="SDRFAMILY"/>
</dbReference>
<organism evidence="4 5">
    <name type="scientific">Flammeovirga agarivorans</name>
    <dbReference type="NCBI Taxonomy" id="2726742"/>
    <lineage>
        <taxon>Bacteria</taxon>
        <taxon>Pseudomonadati</taxon>
        <taxon>Bacteroidota</taxon>
        <taxon>Cytophagia</taxon>
        <taxon>Cytophagales</taxon>
        <taxon>Flammeovirgaceae</taxon>
        <taxon>Flammeovirga</taxon>
    </lineage>
</organism>
<reference evidence="4 5" key="1">
    <citation type="submission" date="2020-04" db="EMBL/GenBank/DDBJ databases">
        <title>Flammeovirga sp. SR4, a novel species isolated from seawater.</title>
        <authorList>
            <person name="Wang X."/>
        </authorList>
    </citation>
    <scope>NUCLEOTIDE SEQUENCE [LARGE SCALE GENOMIC DNA]</scope>
    <source>
        <strain evidence="4 5">SR4</strain>
    </source>
</reference>
<evidence type="ECO:0000256" key="3">
    <source>
        <dbReference type="RuleBase" id="RU000363"/>
    </source>
</evidence>